<dbReference type="GO" id="GO:0020037">
    <property type="term" value="F:heme binding"/>
    <property type="evidence" value="ECO:0007669"/>
    <property type="project" value="InterPro"/>
</dbReference>
<evidence type="ECO:0000259" key="15">
    <source>
        <dbReference type="PROSITE" id="PS50262"/>
    </source>
</evidence>
<evidence type="ECO:0000313" key="16">
    <source>
        <dbReference type="EMBL" id="CAF1650274.1"/>
    </source>
</evidence>
<feature type="binding site" description="axial binding residue" evidence="12">
    <location>
        <position position="632"/>
    </location>
    <ligand>
        <name>heme</name>
        <dbReference type="ChEBI" id="CHEBI:30413"/>
    </ligand>
    <ligandPart>
        <name>Fe</name>
        <dbReference type="ChEBI" id="CHEBI:18248"/>
    </ligandPart>
</feature>
<dbReference type="Gene3D" id="1.20.1070.10">
    <property type="entry name" value="Rhodopsin 7-helix transmembrane proteins"/>
    <property type="match status" value="1"/>
</dbReference>
<comment type="subcellular location">
    <subcellularLocation>
        <location evidence="2">Membrane</location>
    </subcellularLocation>
</comment>
<keyword evidence="4 12" id="KW-0349">Heme</keyword>
<comment type="caution">
    <text evidence="16">The sequence shown here is derived from an EMBL/GenBank/DDBJ whole genome shotgun (WGS) entry which is preliminary data.</text>
</comment>
<feature type="domain" description="G-protein coupled receptors family 1 profile" evidence="15">
    <location>
        <begin position="28"/>
        <end position="254"/>
    </location>
</feature>
<dbReference type="PRINTS" id="PR00385">
    <property type="entry name" value="P450"/>
</dbReference>
<feature type="transmembrane region" description="Helical" evidence="14">
    <location>
        <begin position="90"/>
        <end position="108"/>
    </location>
</feature>
<dbReference type="InterPro" id="IPR002401">
    <property type="entry name" value="Cyt_P450_E_grp-I"/>
</dbReference>
<organism evidence="16 17">
    <name type="scientific">Adineta ricciae</name>
    <name type="common">Rotifer</name>
    <dbReference type="NCBI Taxonomy" id="249248"/>
    <lineage>
        <taxon>Eukaryota</taxon>
        <taxon>Metazoa</taxon>
        <taxon>Spiralia</taxon>
        <taxon>Gnathifera</taxon>
        <taxon>Rotifera</taxon>
        <taxon>Eurotatoria</taxon>
        <taxon>Bdelloidea</taxon>
        <taxon>Adinetida</taxon>
        <taxon>Adinetidae</taxon>
        <taxon>Adineta</taxon>
    </lineage>
</organism>
<proteinExistence type="inferred from homology"/>
<dbReference type="PANTHER" id="PTHR24292:SF54">
    <property type="entry name" value="CYP9F3-RELATED"/>
    <property type="match status" value="1"/>
</dbReference>
<dbReference type="InterPro" id="IPR050476">
    <property type="entry name" value="Insect_CytP450_Detox"/>
</dbReference>
<evidence type="ECO:0000256" key="9">
    <source>
        <dbReference type="ARBA" id="ARBA00023004"/>
    </source>
</evidence>
<dbReference type="AlphaFoldDB" id="A0A816EHF9"/>
<sequence length="692" mass="79407">MSLSYWSIGSTLINRYFPLPLLIFGTFGNLLNIYVFTRKTLRRNSCVQYFLCTTIVSFVALYVGLMTRLLNGYNHDYTSYSSILCKIRYFLTYLSLYCTSWFITFACFDRYCSSSRSISLRNLCQRKIVYRIIFLITFVGCLIFSETFYCFNNGNINSVASCYTISVQCQIVDGLLLMIFYTTIPICLMISFGYFTFRNIQQSRRQVTTEFKGTIIGINKRKRDLQIFTMLFVQVGILILFSSPMGLYKFYASLTVYLDKSNEPKARAKDLSGLKPQWLIGNLKNTGVSTGEVALHEAFGKLKENFGDAYLFWLGPYPSIILSRIEYVQHVLTDRHTYDQATSTTSSFGILFPSGLIALRGETWKRHARFILPMFKRAKILPYLNTIVNCIDHLVDEQFVKHNGEIRTDLVVQCQNVLLNVIARIAFDYDLELSSKTDSIHLREAFNDFVCYANQFIIATGIPPCSIRNESSSSTKAFLTPTEVFDEVSMSILAGFETTSTALSWFIFYMSKYPEVQQKIKDELKEHHLENENPLTHEILDSLVYIECVTKEVLRYAPIAGAISRDATRDDIIDNIPIKKGDTIVIAIQNLHRDPRYWKLDPSKFLPERFLDEDKNPPQYAYMPFGGGHRACVGQDLAFFELKIAITRLMQRVTFEDPGDEANNSGGCVQRITCFPKHLAVRIRIDNAKKLN</sequence>
<feature type="transmembrane region" description="Helical" evidence="14">
    <location>
        <begin position="175"/>
        <end position="197"/>
    </location>
</feature>
<evidence type="ECO:0000256" key="3">
    <source>
        <dbReference type="ARBA" id="ARBA00010617"/>
    </source>
</evidence>
<dbReference type="PROSITE" id="PS00086">
    <property type="entry name" value="CYTOCHROME_P450"/>
    <property type="match status" value="1"/>
</dbReference>
<feature type="transmembrane region" description="Helical" evidence="14">
    <location>
        <begin position="128"/>
        <end position="149"/>
    </location>
</feature>
<dbReference type="CDD" id="cd00302">
    <property type="entry name" value="cytochrome_P450"/>
    <property type="match status" value="1"/>
</dbReference>
<comment type="similarity">
    <text evidence="3 13">Belongs to the cytochrome P450 family.</text>
</comment>
<keyword evidence="10 13" id="KW-0503">Monooxygenase</keyword>
<evidence type="ECO:0000256" key="5">
    <source>
        <dbReference type="ARBA" id="ARBA00022692"/>
    </source>
</evidence>
<dbReference type="Pfam" id="PF00067">
    <property type="entry name" value="p450"/>
    <property type="match status" value="2"/>
</dbReference>
<dbReference type="InterPro" id="IPR001128">
    <property type="entry name" value="Cyt_P450"/>
</dbReference>
<dbReference type="GO" id="GO:0016705">
    <property type="term" value="F:oxidoreductase activity, acting on paired donors, with incorporation or reduction of molecular oxygen"/>
    <property type="evidence" value="ECO:0007669"/>
    <property type="project" value="InterPro"/>
</dbReference>
<keyword evidence="8 13" id="KW-0560">Oxidoreductase</keyword>
<evidence type="ECO:0000256" key="14">
    <source>
        <dbReference type="SAM" id="Phobius"/>
    </source>
</evidence>
<gene>
    <name evidence="16" type="ORF">XAT740_LOCUS54839</name>
</gene>
<evidence type="ECO:0000313" key="17">
    <source>
        <dbReference type="Proteomes" id="UP000663828"/>
    </source>
</evidence>
<evidence type="ECO:0000256" key="4">
    <source>
        <dbReference type="ARBA" id="ARBA00022617"/>
    </source>
</evidence>
<evidence type="ECO:0000256" key="2">
    <source>
        <dbReference type="ARBA" id="ARBA00004370"/>
    </source>
</evidence>
<name>A0A816EHF9_ADIRI</name>
<dbReference type="PROSITE" id="PS50262">
    <property type="entry name" value="G_PROTEIN_RECEP_F1_2"/>
    <property type="match status" value="1"/>
</dbReference>
<dbReference type="Gene3D" id="1.10.630.10">
    <property type="entry name" value="Cytochrome P450"/>
    <property type="match status" value="2"/>
</dbReference>
<dbReference type="SUPFAM" id="SSF48264">
    <property type="entry name" value="Cytochrome P450"/>
    <property type="match status" value="1"/>
</dbReference>
<feature type="transmembrane region" description="Helical" evidence="14">
    <location>
        <begin position="16"/>
        <end position="37"/>
    </location>
</feature>
<dbReference type="GO" id="GO:0005506">
    <property type="term" value="F:iron ion binding"/>
    <property type="evidence" value="ECO:0007669"/>
    <property type="project" value="InterPro"/>
</dbReference>
<keyword evidence="6 12" id="KW-0479">Metal-binding</keyword>
<dbReference type="EMBL" id="CAJNOR010010004">
    <property type="protein sequence ID" value="CAF1650274.1"/>
    <property type="molecule type" value="Genomic_DNA"/>
</dbReference>
<dbReference type="InterPro" id="IPR017972">
    <property type="entry name" value="Cyt_P450_CS"/>
</dbReference>
<evidence type="ECO:0000256" key="10">
    <source>
        <dbReference type="ARBA" id="ARBA00023033"/>
    </source>
</evidence>
<keyword evidence="17" id="KW-1185">Reference proteome</keyword>
<evidence type="ECO:0000256" key="12">
    <source>
        <dbReference type="PIRSR" id="PIRSR602401-1"/>
    </source>
</evidence>
<keyword evidence="9 12" id="KW-0408">Iron</keyword>
<keyword evidence="7 14" id="KW-1133">Transmembrane helix</keyword>
<feature type="transmembrane region" description="Helical" evidence="14">
    <location>
        <begin position="227"/>
        <end position="251"/>
    </location>
</feature>
<keyword evidence="11 14" id="KW-0472">Membrane</keyword>
<accession>A0A816EHF9</accession>
<reference evidence="16" key="1">
    <citation type="submission" date="2021-02" db="EMBL/GenBank/DDBJ databases">
        <authorList>
            <person name="Nowell W R."/>
        </authorList>
    </citation>
    <scope>NUCLEOTIDE SEQUENCE</scope>
</reference>
<evidence type="ECO:0000256" key="6">
    <source>
        <dbReference type="ARBA" id="ARBA00022723"/>
    </source>
</evidence>
<dbReference type="PANTHER" id="PTHR24292">
    <property type="entry name" value="CYTOCHROME P450"/>
    <property type="match status" value="1"/>
</dbReference>
<dbReference type="GO" id="GO:0004497">
    <property type="term" value="F:monooxygenase activity"/>
    <property type="evidence" value="ECO:0007669"/>
    <property type="project" value="UniProtKB-KW"/>
</dbReference>
<dbReference type="PRINTS" id="PR00463">
    <property type="entry name" value="EP450I"/>
</dbReference>
<keyword evidence="5 14" id="KW-0812">Transmembrane</keyword>
<evidence type="ECO:0000256" key="1">
    <source>
        <dbReference type="ARBA" id="ARBA00001971"/>
    </source>
</evidence>
<dbReference type="InterPro" id="IPR017452">
    <property type="entry name" value="GPCR_Rhodpsn_7TM"/>
</dbReference>
<feature type="transmembrane region" description="Helical" evidence="14">
    <location>
        <begin position="49"/>
        <end position="70"/>
    </location>
</feature>
<dbReference type="Proteomes" id="UP000663828">
    <property type="component" value="Unassembled WGS sequence"/>
</dbReference>
<comment type="cofactor">
    <cofactor evidence="1 12">
        <name>heme</name>
        <dbReference type="ChEBI" id="CHEBI:30413"/>
    </cofactor>
</comment>
<dbReference type="InterPro" id="IPR000276">
    <property type="entry name" value="GPCR_Rhodpsn"/>
</dbReference>
<evidence type="ECO:0000256" key="7">
    <source>
        <dbReference type="ARBA" id="ARBA00022989"/>
    </source>
</evidence>
<dbReference type="SUPFAM" id="SSF81321">
    <property type="entry name" value="Family A G protein-coupled receptor-like"/>
    <property type="match status" value="1"/>
</dbReference>
<evidence type="ECO:0000256" key="8">
    <source>
        <dbReference type="ARBA" id="ARBA00023002"/>
    </source>
</evidence>
<dbReference type="GO" id="GO:0004930">
    <property type="term" value="F:G protein-coupled receptor activity"/>
    <property type="evidence" value="ECO:0007669"/>
    <property type="project" value="InterPro"/>
</dbReference>
<evidence type="ECO:0000256" key="13">
    <source>
        <dbReference type="RuleBase" id="RU000461"/>
    </source>
</evidence>
<dbReference type="InterPro" id="IPR036396">
    <property type="entry name" value="Cyt_P450_sf"/>
</dbReference>
<dbReference type="GO" id="GO:0016020">
    <property type="term" value="C:membrane"/>
    <property type="evidence" value="ECO:0007669"/>
    <property type="project" value="UniProtKB-SubCell"/>
</dbReference>
<protein>
    <recommendedName>
        <fullName evidence="15">G-protein coupled receptors family 1 profile domain-containing protein</fullName>
    </recommendedName>
</protein>
<dbReference type="Pfam" id="PF00001">
    <property type="entry name" value="7tm_1"/>
    <property type="match status" value="1"/>
</dbReference>
<evidence type="ECO:0000256" key="11">
    <source>
        <dbReference type="ARBA" id="ARBA00023136"/>
    </source>
</evidence>